<feature type="domain" description="Peptidase C39" evidence="12">
    <location>
        <begin position="10"/>
        <end position="141"/>
    </location>
</feature>
<name>A0A431VAK9_9PROT</name>
<evidence type="ECO:0000256" key="1">
    <source>
        <dbReference type="ARBA" id="ARBA00004651"/>
    </source>
</evidence>
<dbReference type="GO" id="GO:0034040">
    <property type="term" value="F:ATPase-coupled lipid transmembrane transporter activity"/>
    <property type="evidence" value="ECO:0007669"/>
    <property type="project" value="TreeGrafter"/>
</dbReference>
<feature type="transmembrane region" description="Helical" evidence="9">
    <location>
        <begin position="205"/>
        <end position="224"/>
    </location>
</feature>
<feature type="transmembrane region" description="Helical" evidence="9">
    <location>
        <begin position="280"/>
        <end position="305"/>
    </location>
</feature>
<dbReference type="Gene3D" id="3.90.70.10">
    <property type="entry name" value="Cysteine proteinases"/>
    <property type="match status" value="1"/>
</dbReference>
<keyword evidence="4 9" id="KW-0812">Transmembrane</keyword>
<comment type="subcellular location">
    <subcellularLocation>
        <location evidence="1">Cell membrane</location>
        <topology evidence="1">Multi-pass membrane protein</topology>
    </subcellularLocation>
</comment>
<keyword evidence="7 9" id="KW-1133">Transmembrane helix</keyword>
<dbReference type="PROSITE" id="PS00211">
    <property type="entry name" value="ABC_TRANSPORTER_1"/>
    <property type="match status" value="1"/>
</dbReference>
<dbReference type="GO" id="GO:0006508">
    <property type="term" value="P:proteolysis"/>
    <property type="evidence" value="ECO:0007669"/>
    <property type="project" value="InterPro"/>
</dbReference>
<feature type="transmembrane region" description="Helical" evidence="9">
    <location>
        <begin position="311"/>
        <end position="331"/>
    </location>
</feature>
<dbReference type="GO" id="GO:0140359">
    <property type="term" value="F:ABC-type transporter activity"/>
    <property type="evidence" value="ECO:0007669"/>
    <property type="project" value="InterPro"/>
</dbReference>
<evidence type="ECO:0000313" key="14">
    <source>
        <dbReference type="Proteomes" id="UP000277007"/>
    </source>
</evidence>
<sequence>MIGAGSDHTRGPEEGTALRCLALVARHHGLAASPTALRDRLAPGDDEPSTADALRIATAMGFKASARRLDWRGLCALPPVFPVLARLTNGNSVILVGLSPPSGADAGAMVGIVDPLADRLDVIDVPRDRFLERWNGELIFLKPRRRLSDPQQPFGLRWFLPEVLRQKGAFRDVLVAALALHALALAVPVYFQIVIDKVLVHETVATLQVLTIGVLGGLLFETVFRFLRQFILLAAANRIDIRLLNRTFGHLLDLPITFFDARPAGITVRHMQQVERIREFLTGTLLSTALDSLMLLVFLPVLAVYSPKLTLLVLLFGFLITVVMMALVPLYRNRLRDLYAADADRQAMLVETIHGMRTVKSSALEALQRRQWDSRAAHAVTNHYRVGRIAIVARSLTEFLEKAMMVAVVAVGALDVFDHQMTVGALIAFQMLAGRVVTPLAQLVALVHQYQETALSVRMLGEVMNHPAESRREGAGACPPLSGRITVDGVGFRYDHHRPPALAGVTLDIAAGSVVGLVGRSGSGKSTLMRLLQGVYPPQEGAIRYDGLDIRELDLTHLRRSIGVVLQDNFLFRGSIRDNIAMTLPGAPREAVVEAARLAGADDFIRALPDGYDTLVEEGASNLSGGQKQRIAIARALLPQPRVLILDEATSALDPDSEAVVMTGLRRIAQGRTVLIVTHRLTTLTGCDTIAVLEQGHLIDQAPHPVLLARCGEYRHLWQQQNRGH</sequence>
<dbReference type="Gene3D" id="1.20.1560.10">
    <property type="entry name" value="ABC transporter type 1, transmembrane domain"/>
    <property type="match status" value="1"/>
</dbReference>
<evidence type="ECO:0000259" key="12">
    <source>
        <dbReference type="PROSITE" id="PS50990"/>
    </source>
</evidence>
<dbReference type="PROSITE" id="PS50990">
    <property type="entry name" value="PEPTIDASE_C39"/>
    <property type="match status" value="1"/>
</dbReference>
<comment type="caution">
    <text evidence="13">The sequence shown here is derived from an EMBL/GenBank/DDBJ whole genome shotgun (WGS) entry which is preliminary data.</text>
</comment>
<evidence type="ECO:0000256" key="5">
    <source>
        <dbReference type="ARBA" id="ARBA00022741"/>
    </source>
</evidence>
<keyword evidence="14" id="KW-1185">Reference proteome</keyword>
<dbReference type="Pfam" id="PF00005">
    <property type="entry name" value="ABC_tran"/>
    <property type="match status" value="1"/>
</dbReference>
<dbReference type="PROSITE" id="PS50929">
    <property type="entry name" value="ABC_TM1F"/>
    <property type="match status" value="1"/>
</dbReference>
<dbReference type="GO" id="GO:0008233">
    <property type="term" value="F:peptidase activity"/>
    <property type="evidence" value="ECO:0007669"/>
    <property type="project" value="InterPro"/>
</dbReference>
<evidence type="ECO:0000256" key="9">
    <source>
        <dbReference type="SAM" id="Phobius"/>
    </source>
</evidence>
<evidence type="ECO:0000256" key="2">
    <source>
        <dbReference type="ARBA" id="ARBA00022448"/>
    </source>
</evidence>
<dbReference type="InterPro" id="IPR005074">
    <property type="entry name" value="Peptidase_C39"/>
</dbReference>
<reference evidence="13 14" key="1">
    <citation type="submission" date="2018-12" db="EMBL/GenBank/DDBJ databases">
        <authorList>
            <person name="Yang Y."/>
        </authorList>
    </citation>
    <scope>NUCLEOTIDE SEQUENCE [LARGE SCALE GENOMIC DNA]</scope>
    <source>
        <strain evidence="13 14">L-25-5w-1</strain>
    </source>
</reference>
<dbReference type="RefSeq" id="WP_126620260.1">
    <property type="nucleotide sequence ID" value="NZ_JBHUCY010000103.1"/>
</dbReference>
<gene>
    <name evidence="13" type="ORF">EJ903_24015</name>
</gene>
<evidence type="ECO:0000259" key="10">
    <source>
        <dbReference type="PROSITE" id="PS50893"/>
    </source>
</evidence>
<dbReference type="SUPFAM" id="SSF52540">
    <property type="entry name" value="P-loop containing nucleoside triphosphate hydrolases"/>
    <property type="match status" value="1"/>
</dbReference>
<evidence type="ECO:0000259" key="11">
    <source>
        <dbReference type="PROSITE" id="PS50929"/>
    </source>
</evidence>
<dbReference type="InterPro" id="IPR003439">
    <property type="entry name" value="ABC_transporter-like_ATP-bd"/>
</dbReference>
<dbReference type="Pfam" id="PF03412">
    <property type="entry name" value="Peptidase_C39"/>
    <property type="match status" value="1"/>
</dbReference>
<dbReference type="InterPro" id="IPR011527">
    <property type="entry name" value="ABC1_TM_dom"/>
</dbReference>
<dbReference type="GO" id="GO:0005524">
    <property type="term" value="F:ATP binding"/>
    <property type="evidence" value="ECO:0007669"/>
    <property type="project" value="UniProtKB-KW"/>
</dbReference>
<dbReference type="SMART" id="SM00382">
    <property type="entry name" value="AAA"/>
    <property type="match status" value="1"/>
</dbReference>
<protein>
    <submittedName>
        <fullName evidence="13">Peptidase domain-containing ABC transporter</fullName>
    </submittedName>
</protein>
<feature type="transmembrane region" description="Helical" evidence="9">
    <location>
        <begin position="173"/>
        <end position="193"/>
    </location>
</feature>
<evidence type="ECO:0000256" key="3">
    <source>
        <dbReference type="ARBA" id="ARBA00022475"/>
    </source>
</evidence>
<evidence type="ECO:0000313" key="13">
    <source>
        <dbReference type="EMBL" id="RTR14220.1"/>
    </source>
</evidence>
<dbReference type="AlphaFoldDB" id="A0A431VAK9"/>
<keyword evidence="6" id="KW-0067">ATP-binding</keyword>
<dbReference type="PANTHER" id="PTHR24221:SF647">
    <property type="entry name" value="BLL6336 PROTEIN"/>
    <property type="match status" value="1"/>
</dbReference>
<dbReference type="GO" id="GO:0005886">
    <property type="term" value="C:plasma membrane"/>
    <property type="evidence" value="ECO:0007669"/>
    <property type="project" value="UniProtKB-SubCell"/>
</dbReference>
<proteinExistence type="predicted"/>
<dbReference type="Gene3D" id="3.40.50.300">
    <property type="entry name" value="P-loop containing nucleotide triphosphate hydrolases"/>
    <property type="match status" value="1"/>
</dbReference>
<keyword evidence="8 9" id="KW-0472">Membrane</keyword>
<dbReference type="CDD" id="cd18783">
    <property type="entry name" value="ABC_6TM_PrtD_LapB_HlyB_like"/>
    <property type="match status" value="1"/>
</dbReference>
<dbReference type="GO" id="GO:0016887">
    <property type="term" value="F:ATP hydrolysis activity"/>
    <property type="evidence" value="ECO:0007669"/>
    <property type="project" value="InterPro"/>
</dbReference>
<keyword evidence="3" id="KW-1003">Cell membrane</keyword>
<dbReference type="PANTHER" id="PTHR24221">
    <property type="entry name" value="ATP-BINDING CASSETTE SUB-FAMILY B"/>
    <property type="match status" value="1"/>
</dbReference>
<dbReference type="SUPFAM" id="SSF90123">
    <property type="entry name" value="ABC transporter transmembrane region"/>
    <property type="match status" value="1"/>
</dbReference>
<keyword evidence="2" id="KW-0813">Transport</keyword>
<accession>A0A431VAK9</accession>
<feature type="domain" description="ABC transporter" evidence="10">
    <location>
        <begin position="485"/>
        <end position="720"/>
    </location>
</feature>
<dbReference type="InterPro" id="IPR027417">
    <property type="entry name" value="P-loop_NTPase"/>
</dbReference>
<dbReference type="EMBL" id="RXMA01000040">
    <property type="protein sequence ID" value="RTR14220.1"/>
    <property type="molecule type" value="Genomic_DNA"/>
</dbReference>
<dbReference type="Proteomes" id="UP000277007">
    <property type="component" value="Unassembled WGS sequence"/>
</dbReference>
<organism evidence="13 14">
    <name type="scientific">Azospirillum griseum</name>
    <dbReference type="NCBI Taxonomy" id="2496639"/>
    <lineage>
        <taxon>Bacteria</taxon>
        <taxon>Pseudomonadati</taxon>
        <taxon>Pseudomonadota</taxon>
        <taxon>Alphaproteobacteria</taxon>
        <taxon>Rhodospirillales</taxon>
        <taxon>Azospirillaceae</taxon>
        <taxon>Azospirillum</taxon>
    </lineage>
</organism>
<evidence type="ECO:0000256" key="4">
    <source>
        <dbReference type="ARBA" id="ARBA00022692"/>
    </source>
</evidence>
<dbReference type="FunFam" id="3.40.50.300:FF:000299">
    <property type="entry name" value="ABC transporter ATP-binding protein/permease"/>
    <property type="match status" value="1"/>
</dbReference>
<dbReference type="InterPro" id="IPR036640">
    <property type="entry name" value="ABC1_TM_sf"/>
</dbReference>
<dbReference type="PROSITE" id="PS50893">
    <property type="entry name" value="ABC_TRANSPORTER_2"/>
    <property type="match status" value="1"/>
</dbReference>
<evidence type="ECO:0000256" key="6">
    <source>
        <dbReference type="ARBA" id="ARBA00022840"/>
    </source>
</evidence>
<keyword evidence="5" id="KW-0547">Nucleotide-binding</keyword>
<dbReference type="InterPro" id="IPR039421">
    <property type="entry name" value="Type_1_exporter"/>
</dbReference>
<dbReference type="InterPro" id="IPR003593">
    <property type="entry name" value="AAA+_ATPase"/>
</dbReference>
<dbReference type="InterPro" id="IPR017871">
    <property type="entry name" value="ABC_transporter-like_CS"/>
</dbReference>
<dbReference type="Pfam" id="PF00664">
    <property type="entry name" value="ABC_membrane"/>
    <property type="match status" value="1"/>
</dbReference>
<evidence type="ECO:0000256" key="7">
    <source>
        <dbReference type="ARBA" id="ARBA00022989"/>
    </source>
</evidence>
<evidence type="ECO:0000256" key="8">
    <source>
        <dbReference type="ARBA" id="ARBA00023136"/>
    </source>
</evidence>
<dbReference type="OrthoDB" id="5288404at2"/>
<feature type="domain" description="ABC transmembrane type-1" evidence="11">
    <location>
        <begin position="173"/>
        <end position="452"/>
    </location>
</feature>